<reference evidence="6 7" key="1">
    <citation type="journal article" date="2008" name="Nature">
        <title>Genome analysis of the platypus reveals unique signatures of evolution.</title>
        <authorList>
            <person name="Warren W.C."/>
            <person name="Hillier L.W."/>
            <person name="Marshall Graves J.A."/>
            <person name="Birney E."/>
            <person name="Ponting C.P."/>
            <person name="Grutzner F."/>
            <person name="Belov K."/>
            <person name="Miller W."/>
            <person name="Clarke L."/>
            <person name="Chinwalla A.T."/>
            <person name="Yang S.P."/>
            <person name="Heger A."/>
            <person name="Locke D.P."/>
            <person name="Miethke P."/>
            <person name="Waters P.D."/>
            <person name="Veyrunes F."/>
            <person name="Fulton L."/>
            <person name="Fulton B."/>
            <person name="Graves T."/>
            <person name="Wallis J."/>
            <person name="Puente X.S."/>
            <person name="Lopez-Otin C."/>
            <person name="Ordonez G.R."/>
            <person name="Eichler E.E."/>
            <person name="Chen L."/>
            <person name="Cheng Z."/>
            <person name="Deakin J.E."/>
            <person name="Alsop A."/>
            <person name="Thompson K."/>
            <person name="Kirby P."/>
            <person name="Papenfuss A.T."/>
            <person name="Wakefield M.J."/>
            <person name="Olender T."/>
            <person name="Lancet D."/>
            <person name="Huttley G.A."/>
            <person name="Smit A.F."/>
            <person name="Pask A."/>
            <person name="Temple-Smith P."/>
            <person name="Batzer M.A."/>
            <person name="Walker J.A."/>
            <person name="Konkel M.K."/>
            <person name="Harris R.S."/>
            <person name="Whittington C.M."/>
            <person name="Wong E.S."/>
            <person name="Gemmell N.J."/>
            <person name="Buschiazzo E."/>
            <person name="Vargas Jentzsch I.M."/>
            <person name="Merkel A."/>
            <person name="Schmitz J."/>
            <person name="Zemann A."/>
            <person name="Churakov G."/>
            <person name="Kriegs J.O."/>
            <person name="Brosius J."/>
            <person name="Murchison E.P."/>
            <person name="Sachidanandam R."/>
            <person name="Smith C."/>
            <person name="Hannon G.J."/>
            <person name="Tsend-Ayush E."/>
            <person name="McMillan D."/>
            <person name="Attenborough R."/>
            <person name="Rens W."/>
            <person name="Ferguson-Smith M."/>
            <person name="Lefevre C.M."/>
            <person name="Sharp J.A."/>
            <person name="Nicholas K.R."/>
            <person name="Ray D.A."/>
            <person name="Kube M."/>
            <person name="Reinhardt R."/>
            <person name="Pringle T.H."/>
            <person name="Taylor J."/>
            <person name="Jones R.C."/>
            <person name="Nixon B."/>
            <person name="Dacheux J.L."/>
            <person name="Niwa H."/>
            <person name="Sekita Y."/>
            <person name="Huang X."/>
            <person name="Stark A."/>
            <person name="Kheradpour P."/>
            <person name="Kellis M."/>
            <person name="Flicek P."/>
            <person name="Chen Y."/>
            <person name="Webber C."/>
            <person name="Hardison R."/>
            <person name="Nelson J."/>
            <person name="Hallsworth-Pepin K."/>
            <person name="Delehaunty K."/>
            <person name="Markovic C."/>
            <person name="Minx P."/>
            <person name="Feng Y."/>
            <person name="Kremitzki C."/>
            <person name="Mitreva M."/>
            <person name="Glasscock J."/>
            <person name="Wylie T."/>
            <person name="Wohldmann P."/>
            <person name="Thiru P."/>
            <person name="Nhan M.N."/>
            <person name="Pohl C.S."/>
            <person name="Smith S.M."/>
            <person name="Hou S."/>
            <person name="Nefedov M."/>
            <person name="de Jong P.J."/>
            <person name="Renfree M.B."/>
            <person name="Mardis E.R."/>
            <person name="Wilson R.K."/>
        </authorList>
    </citation>
    <scope>NUCLEOTIDE SEQUENCE [LARGE SCALE GENOMIC DNA]</scope>
    <source>
        <strain evidence="6 7">Glennie</strain>
    </source>
</reference>
<dbReference type="PANTHER" id="PTHR23266">
    <property type="entry name" value="IMMUNOGLOBULIN HEAVY CHAIN"/>
    <property type="match status" value="1"/>
</dbReference>
<dbReference type="InterPro" id="IPR050199">
    <property type="entry name" value="IgHV"/>
</dbReference>
<feature type="chain" id="PRO_5027768058" description="Ig-like domain-containing protein" evidence="4">
    <location>
        <begin position="26"/>
        <end position="127"/>
    </location>
</feature>
<evidence type="ECO:0000313" key="7">
    <source>
        <dbReference type="Proteomes" id="UP000002279"/>
    </source>
</evidence>
<name>F6QUD9_ORNAN</name>
<evidence type="ECO:0000259" key="5">
    <source>
        <dbReference type="PROSITE" id="PS50835"/>
    </source>
</evidence>
<dbReference type="STRING" id="9258.ENSOANP00000017192"/>
<dbReference type="FunFam" id="2.60.40.10:FF:001878">
    <property type="entry name" value="Immunoglobulin heavy variable 1-4"/>
    <property type="match status" value="1"/>
</dbReference>
<protein>
    <recommendedName>
        <fullName evidence="5">Ig-like domain-containing protein</fullName>
    </recommendedName>
</protein>
<evidence type="ECO:0000256" key="2">
    <source>
        <dbReference type="ARBA" id="ARBA00023130"/>
    </source>
</evidence>
<feature type="signal peptide" evidence="4">
    <location>
        <begin position="1"/>
        <end position="25"/>
    </location>
</feature>
<dbReference type="GeneTree" id="ENSGT01030000234536"/>
<dbReference type="Gene3D" id="2.60.40.10">
    <property type="entry name" value="Immunoglobulins"/>
    <property type="match status" value="1"/>
</dbReference>
<dbReference type="GO" id="GO:0003823">
    <property type="term" value="F:antigen binding"/>
    <property type="evidence" value="ECO:0000318"/>
    <property type="project" value="GO_Central"/>
</dbReference>
<dbReference type="GO" id="GO:0019814">
    <property type="term" value="C:immunoglobulin complex"/>
    <property type="evidence" value="ECO:0007669"/>
    <property type="project" value="UniProtKB-KW"/>
</dbReference>
<dbReference type="InterPro" id="IPR013106">
    <property type="entry name" value="Ig_V-set"/>
</dbReference>
<dbReference type="HOGENOM" id="CLU_077975_5_0_1"/>
<dbReference type="GO" id="GO:0016064">
    <property type="term" value="P:immunoglobulin mediated immune response"/>
    <property type="evidence" value="ECO:0000318"/>
    <property type="project" value="GO_Central"/>
</dbReference>
<dbReference type="eggNOG" id="ENOG502SQT3">
    <property type="taxonomic scope" value="Eukaryota"/>
</dbReference>
<dbReference type="PROSITE" id="PS50835">
    <property type="entry name" value="IG_LIKE"/>
    <property type="match status" value="1"/>
</dbReference>
<dbReference type="AlphaFoldDB" id="F6QUD9"/>
<keyword evidence="1" id="KW-0391">Immunity</keyword>
<dbReference type="Proteomes" id="UP000002279">
    <property type="component" value="Chromosome 14"/>
</dbReference>
<keyword evidence="3" id="KW-1280">Immunoglobulin</keyword>
<reference evidence="6" key="2">
    <citation type="submission" date="2025-08" db="UniProtKB">
        <authorList>
            <consortium name="Ensembl"/>
        </authorList>
    </citation>
    <scope>IDENTIFICATION</scope>
    <source>
        <strain evidence="6">Glennie</strain>
    </source>
</reference>
<accession>F6QUD9</accession>
<dbReference type="InterPro" id="IPR036179">
    <property type="entry name" value="Ig-like_dom_sf"/>
</dbReference>
<dbReference type="OMA" id="YLAHWIR"/>
<reference evidence="6" key="3">
    <citation type="submission" date="2025-09" db="UniProtKB">
        <authorList>
            <consortium name="Ensembl"/>
        </authorList>
    </citation>
    <scope>IDENTIFICATION</scope>
    <source>
        <strain evidence="6">Glennie</strain>
    </source>
</reference>
<dbReference type="InterPro" id="IPR007110">
    <property type="entry name" value="Ig-like_dom"/>
</dbReference>
<dbReference type="Bgee" id="ENSOANG00000010849">
    <property type="expression patterns" value="Expressed in endometrium and 1 other cell type or tissue"/>
</dbReference>
<dbReference type="SUPFAM" id="SSF48726">
    <property type="entry name" value="Immunoglobulin"/>
    <property type="match status" value="1"/>
</dbReference>
<dbReference type="GO" id="GO:0005576">
    <property type="term" value="C:extracellular region"/>
    <property type="evidence" value="ECO:0007669"/>
    <property type="project" value="UniProtKB-ARBA"/>
</dbReference>
<dbReference type="Pfam" id="PF07686">
    <property type="entry name" value="V-set"/>
    <property type="match status" value="1"/>
</dbReference>
<keyword evidence="7" id="KW-1185">Reference proteome</keyword>
<dbReference type="InterPro" id="IPR013783">
    <property type="entry name" value="Ig-like_fold"/>
</dbReference>
<evidence type="ECO:0000256" key="3">
    <source>
        <dbReference type="ARBA" id="ARBA00043265"/>
    </source>
</evidence>
<feature type="domain" description="Ig-like" evidence="5">
    <location>
        <begin position="21"/>
        <end position="127"/>
    </location>
</feature>
<keyword evidence="2" id="KW-1064">Adaptive immunity</keyword>
<dbReference type="InParanoid" id="F6QUD9"/>
<dbReference type="Ensembl" id="ENSOANT00000017195.2">
    <property type="protein sequence ID" value="ENSOANP00000017192.2"/>
    <property type="gene ID" value="ENSOANG00000010849.2"/>
</dbReference>
<proteinExistence type="predicted"/>
<dbReference type="SMART" id="SM00406">
    <property type="entry name" value="IGv"/>
    <property type="match status" value="1"/>
</dbReference>
<evidence type="ECO:0000256" key="4">
    <source>
        <dbReference type="SAM" id="SignalP"/>
    </source>
</evidence>
<evidence type="ECO:0000256" key="1">
    <source>
        <dbReference type="ARBA" id="ARBA00022859"/>
    </source>
</evidence>
<keyword evidence="4" id="KW-0732">Signal</keyword>
<evidence type="ECO:0000313" key="6">
    <source>
        <dbReference type="Ensembl" id="ENSOANP00000017192.2"/>
    </source>
</evidence>
<organism evidence="6 7">
    <name type="scientific">Ornithorhynchus anatinus</name>
    <name type="common">Duckbill platypus</name>
    <dbReference type="NCBI Taxonomy" id="9258"/>
    <lineage>
        <taxon>Eukaryota</taxon>
        <taxon>Metazoa</taxon>
        <taxon>Chordata</taxon>
        <taxon>Craniata</taxon>
        <taxon>Vertebrata</taxon>
        <taxon>Euteleostomi</taxon>
        <taxon>Mammalia</taxon>
        <taxon>Monotremata</taxon>
        <taxon>Ornithorhynchidae</taxon>
        <taxon>Ornithorhynchus</taxon>
    </lineage>
</organism>
<sequence length="127" mass="14193">HRILSHQVSAVWGSLYLSLFPWVLSEVQLVEFGPGMVKPSESLKLSCTVYGFSITSYGVHWIRQPEGEGLQWIGVIWGGGSNNYNPALQSRVSITRDTSKSQVFLQLNSVTPTDTAMYYCARHSVQQ</sequence>